<comment type="caution">
    <text evidence="3">The sequence shown here is derived from an EMBL/GenBank/DDBJ whole genome shotgun (WGS) entry which is preliminary data.</text>
</comment>
<reference evidence="3 4" key="1">
    <citation type="journal article" date="2015" name="Sci. Rep.">
        <title>Genome of the facultative scuticociliatosis pathogen Pseudocohnilembus persalinus provides insight into its virulence through horizontal gene transfer.</title>
        <authorList>
            <person name="Xiong J."/>
            <person name="Wang G."/>
            <person name="Cheng J."/>
            <person name="Tian M."/>
            <person name="Pan X."/>
            <person name="Warren A."/>
            <person name="Jiang C."/>
            <person name="Yuan D."/>
            <person name="Miao W."/>
        </authorList>
    </citation>
    <scope>NUCLEOTIDE SEQUENCE [LARGE SCALE GENOMIC DNA]</scope>
    <source>
        <strain evidence="3">36N120E</strain>
    </source>
</reference>
<comment type="similarity">
    <text evidence="1 2">Belongs to the phospholipid scramblase family.</text>
</comment>
<dbReference type="PANTHER" id="PTHR23248">
    <property type="entry name" value="PHOSPHOLIPID SCRAMBLASE-RELATED"/>
    <property type="match status" value="1"/>
</dbReference>
<proteinExistence type="inferred from homology"/>
<evidence type="ECO:0000313" key="4">
    <source>
        <dbReference type="Proteomes" id="UP000054937"/>
    </source>
</evidence>
<keyword evidence="4" id="KW-1185">Reference proteome</keyword>
<dbReference type="AlphaFoldDB" id="A0A0V0QW88"/>
<protein>
    <recommendedName>
        <fullName evidence="2">Phospholipid scramblase</fullName>
    </recommendedName>
</protein>
<gene>
    <name evidence="3" type="ORF">PPERSA_04962</name>
</gene>
<dbReference type="InterPro" id="IPR005552">
    <property type="entry name" value="Scramblase"/>
</dbReference>
<accession>A0A0V0QW88</accession>
<dbReference type="EMBL" id="LDAU01000096">
    <property type="protein sequence ID" value="KRX06349.1"/>
    <property type="molecule type" value="Genomic_DNA"/>
</dbReference>
<dbReference type="GO" id="GO:0017128">
    <property type="term" value="F:phospholipid scramblase activity"/>
    <property type="evidence" value="ECO:0007669"/>
    <property type="project" value="InterPro"/>
</dbReference>
<dbReference type="GO" id="GO:0005886">
    <property type="term" value="C:plasma membrane"/>
    <property type="evidence" value="ECO:0007669"/>
    <property type="project" value="TreeGrafter"/>
</dbReference>
<dbReference type="PANTHER" id="PTHR23248:SF9">
    <property type="entry name" value="PHOSPHOLIPID SCRAMBLASE"/>
    <property type="match status" value="1"/>
</dbReference>
<name>A0A0V0QW88_PSEPJ</name>
<dbReference type="InterPro" id="IPR036249">
    <property type="entry name" value="Thioredoxin-like_sf"/>
</dbReference>
<evidence type="ECO:0000256" key="2">
    <source>
        <dbReference type="RuleBase" id="RU363116"/>
    </source>
</evidence>
<sequence>MAAKTKQKTYWNFINSHEEFEKYYNYDNKKLVVLEIYPSWSGPCEMMFPTYRYLGLNVDDFEKRVDILLVRNQLQIYIHKTIQVLHKRKVSYLIQDTKNKYFSQNHFVCFFKILCTIFNSFLQQVKSETLADDPNPTLKHESSQPRFLFILEGKIKDEHTIRGVNIAALKATTSNSCHCNCFQPCNSGLGQCFSCPLFKPTAEITSNLLGLVGGYCGKLQLPYYCFNINNTGNCCGNMKLEVYDSKNELKYKIKSSYCQKSACFDPCRIKSCEQILYEIYDKEDKNVGKIDNIFGGCYQEICTNQDQFMLTFPQNANLTDKILLINATIWLDYLHYNA</sequence>
<dbReference type="Pfam" id="PF03803">
    <property type="entry name" value="Scramblase"/>
    <property type="match status" value="1"/>
</dbReference>
<dbReference type="Proteomes" id="UP000054937">
    <property type="component" value="Unassembled WGS sequence"/>
</dbReference>
<dbReference type="SUPFAM" id="SSF52833">
    <property type="entry name" value="Thioredoxin-like"/>
    <property type="match status" value="1"/>
</dbReference>
<dbReference type="OrthoDB" id="2121326at2759"/>
<dbReference type="Gene3D" id="3.40.30.10">
    <property type="entry name" value="Glutaredoxin"/>
    <property type="match status" value="1"/>
</dbReference>
<evidence type="ECO:0000313" key="3">
    <source>
        <dbReference type="EMBL" id="KRX06349.1"/>
    </source>
</evidence>
<evidence type="ECO:0000256" key="1">
    <source>
        <dbReference type="ARBA" id="ARBA00005350"/>
    </source>
</evidence>
<dbReference type="InParanoid" id="A0A0V0QW88"/>
<organism evidence="3 4">
    <name type="scientific">Pseudocohnilembus persalinus</name>
    <name type="common">Ciliate</name>
    <dbReference type="NCBI Taxonomy" id="266149"/>
    <lineage>
        <taxon>Eukaryota</taxon>
        <taxon>Sar</taxon>
        <taxon>Alveolata</taxon>
        <taxon>Ciliophora</taxon>
        <taxon>Intramacronucleata</taxon>
        <taxon>Oligohymenophorea</taxon>
        <taxon>Scuticociliatia</taxon>
        <taxon>Philasterida</taxon>
        <taxon>Pseudocohnilembidae</taxon>
        <taxon>Pseudocohnilembus</taxon>
    </lineage>
</organism>